<dbReference type="KEGG" id="pdh:B9T62_28070"/>
<dbReference type="Proteomes" id="UP000249890">
    <property type="component" value="Chromosome"/>
</dbReference>
<keyword evidence="2" id="KW-1185">Reference proteome</keyword>
<accession>A0A2Z2KLG2</accession>
<evidence type="ECO:0000313" key="1">
    <source>
        <dbReference type="EMBL" id="ASA24280.1"/>
    </source>
</evidence>
<evidence type="ECO:0000313" key="2">
    <source>
        <dbReference type="Proteomes" id="UP000249890"/>
    </source>
</evidence>
<dbReference type="RefSeq" id="WP_087918266.1">
    <property type="nucleotide sequence ID" value="NZ_CP021780.1"/>
</dbReference>
<reference evidence="1 2" key="1">
    <citation type="submission" date="2017-06" db="EMBL/GenBank/DDBJ databases">
        <title>Complete genome sequence of Paenibacillus donghaensis KCTC 13049T isolated from East Sea sediment, South Korea.</title>
        <authorList>
            <person name="Jung B.K."/>
            <person name="Hong S.-J."/>
            <person name="Shin J.-H."/>
        </authorList>
    </citation>
    <scope>NUCLEOTIDE SEQUENCE [LARGE SCALE GENOMIC DNA]</scope>
    <source>
        <strain evidence="1 2">KCTC 13049</strain>
    </source>
</reference>
<protein>
    <submittedName>
        <fullName evidence="1">Uncharacterized protein</fullName>
    </submittedName>
</protein>
<dbReference type="EMBL" id="CP021780">
    <property type="protein sequence ID" value="ASA24280.1"/>
    <property type="molecule type" value="Genomic_DNA"/>
</dbReference>
<sequence>MIFQNSVICFLDVGPNKKRTFERVLWIAPDHSQVVLINIDNKKKVPFPYFRDYKDLLLYLESGSAQVEIIDPDLRLIAPSDEYLKKYSQRRDEKFAIIEGIVFKEPDIYIPGKRGKLVSGAAEQCNKQVNWVYQLLKRYWFYGKNENGLLNDYFDVGVPTTGDEIEVKIQAQNLRMGKALL</sequence>
<gene>
    <name evidence="1" type="ORF">B9T62_28070</name>
</gene>
<name>A0A2Z2KLG2_9BACL</name>
<organism evidence="1 2">
    <name type="scientific">Paenibacillus donghaensis</name>
    <dbReference type="NCBI Taxonomy" id="414771"/>
    <lineage>
        <taxon>Bacteria</taxon>
        <taxon>Bacillati</taxon>
        <taxon>Bacillota</taxon>
        <taxon>Bacilli</taxon>
        <taxon>Bacillales</taxon>
        <taxon>Paenibacillaceae</taxon>
        <taxon>Paenibacillus</taxon>
    </lineage>
</organism>
<dbReference type="AlphaFoldDB" id="A0A2Z2KLG2"/>
<dbReference type="OrthoDB" id="501284at2"/>
<proteinExistence type="predicted"/>